<comment type="caution">
    <text evidence="2">The sequence shown here is derived from an EMBL/GenBank/DDBJ whole genome shotgun (WGS) entry which is preliminary data.</text>
</comment>
<organism evidence="2 3">
    <name type="scientific">Hermanssonia centrifuga</name>
    <dbReference type="NCBI Taxonomy" id="98765"/>
    <lineage>
        <taxon>Eukaryota</taxon>
        <taxon>Fungi</taxon>
        <taxon>Dikarya</taxon>
        <taxon>Basidiomycota</taxon>
        <taxon>Agaricomycotina</taxon>
        <taxon>Agaricomycetes</taxon>
        <taxon>Polyporales</taxon>
        <taxon>Meruliaceae</taxon>
        <taxon>Hermanssonia</taxon>
    </lineage>
</organism>
<proteinExistence type="predicted"/>
<sequence length="224" mass="25112">MPKVEDKELKKQLIDHVLRWETSTVDSISTFKSNMIRQLSPMCDVPLPPSAEFLRPFFSVWCVQFYKGYRVLDDKTCNSIEENCLVSDEDESTQASVEEFDIETLGGFISRDAIMAILSRTKVMREIDAEAVKELGTKRPPGSKKAPKSPKVTTATRNKSDRARKTSTIRKVNVAQKSQRASSPKRLNPPIVIRRSSAKAVSVVKNAATTSTRVTRSMSKKGKM</sequence>
<keyword evidence="3" id="KW-1185">Reference proteome</keyword>
<evidence type="ECO:0000313" key="3">
    <source>
        <dbReference type="Proteomes" id="UP000309038"/>
    </source>
</evidence>
<name>A0A4S4KQJ7_9APHY</name>
<feature type="region of interest" description="Disordered" evidence="1">
    <location>
        <begin position="134"/>
        <end position="193"/>
    </location>
</feature>
<dbReference type="EMBL" id="SGPJ01000059">
    <property type="protein sequence ID" value="THH00128.1"/>
    <property type="molecule type" value="Genomic_DNA"/>
</dbReference>
<dbReference type="AlphaFoldDB" id="A0A4S4KQJ7"/>
<reference evidence="2 3" key="1">
    <citation type="submission" date="2019-02" db="EMBL/GenBank/DDBJ databases">
        <title>Genome sequencing of the rare red list fungi Phlebia centrifuga.</title>
        <authorList>
            <person name="Buettner E."/>
            <person name="Kellner H."/>
        </authorList>
    </citation>
    <scope>NUCLEOTIDE SEQUENCE [LARGE SCALE GENOMIC DNA]</scope>
    <source>
        <strain evidence="2 3">DSM 108282</strain>
    </source>
</reference>
<dbReference type="Proteomes" id="UP000309038">
    <property type="component" value="Unassembled WGS sequence"/>
</dbReference>
<evidence type="ECO:0000313" key="2">
    <source>
        <dbReference type="EMBL" id="THH00128.1"/>
    </source>
</evidence>
<protein>
    <submittedName>
        <fullName evidence="2">Uncharacterized protein</fullName>
    </submittedName>
</protein>
<accession>A0A4S4KQJ7</accession>
<gene>
    <name evidence="2" type="ORF">EW026_g2353</name>
</gene>
<evidence type="ECO:0000256" key="1">
    <source>
        <dbReference type="SAM" id="MobiDB-lite"/>
    </source>
</evidence>